<gene>
    <name evidence="4" type="ORF">IAB36_05125</name>
</gene>
<sequence length="225" mass="24904">MYCSHCGAQIPDDSAFCPSCGQKPGRAGDPAAQTAAPQSAPPPQTSYAQPAPRYVETIKSEGEFIQEYRNLHNYGTYKTGQTIFKVGEPIFLIGYLIWVFVDVNERFGQWWSRSATWDDYFAYLPVPLVVIVVCGIFEYLLSKRVNDIDSTAASEYRRYKRKMGIGGIQSSSSIFSDSNSKNLGYSSKANPPRTSIPANGWRCPDCGRVNASYVGTCACGRRKNS</sequence>
<dbReference type="InterPro" id="IPR026870">
    <property type="entry name" value="Zinc_ribbon_dom"/>
</dbReference>
<evidence type="ECO:0000313" key="4">
    <source>
        <dbReference type="EMBL" id="HIR41190.1"/>
    </source>
</evidence>
<feature type="transmembrane region" description="Helical" evidence="2">
    <location>
        <begin position="121"/>
        <end position="141"/>
    </location>
</feature>
<keyword evidence="2" id="KW-0472">Membrane</keyword>
<comment type="caution">
    <text evidence="4">The sequence shown here is derived from an EMBL/GenBank/DDBJ whole genome shotgun (WGS) entry which is preliminary data.</text>
</comment>
<evidence type="ECO:0000313" key="5">
    <source>
        <dbReference type="Proteomes" id="UP000886749"/>
    </source>
</evidence>
<accession>A0A9D1DE34</accession>
<feature type="domain" description="Zinc-ribbon" evidence="3">
    <location>
        <begin position="2"/>
        <end position="22"/>
    </location>
</feature>
<feature type="region of interest" description="Disordered" evidence="1">
    <location>
        <begin position="27"/>
        <end position="49"/>
    </location>
</feature>
<evidence type="ECO:0000259" key="3">
    <source>
        <dbReference type="Pfam" id="PF13240"/>
    </source>
</evidence>
<dbReference type="Proteomes" id="UP000886749">
    <property type="component" value="Unassembled WGS sequence"/>
</dbReference>
<reference evidence="4" key="2">
    <citation type="journal article" date="2021" name="PeerJ">
        <title>Extensive microbial diversity within the chicken gut microbiome revealed by metagenomics and culture.</title>
        <authorList>
            <person name="Gilroy R."/>
            <person name="Ravi A."/>
            <person name="Getino M."/>
            <person name="Pursley I."/>
            <person name="Horton D.L."/>
            <person name="Alikhan N.F."/>
            <person name="Baker D."/>
            <person name="Gharbi K."/>
            <person name="Hall N."/>
            <person name="Watson M."/>
            <person name="Adriaenssens E.M."/>
            <person name="Foster-Nyarko E."/>
            <person name="Jarju S."/>
            <person name="Secka A."/>
            <person name="Antonio M."/>
            <person name="Oren A."/>
            <person name="Chaudhuri R.R."/>
            <person name="La Ragione R."/>
            <person name="Hildebrand F."/>
            <person name="Pallen M.J."/>
        </authorList>
    </citation>
    <scope>NUCLEOTIDE SEQUENCE</scope>
    <source>
        <strain evidence="4">CHK184-25365</strain>
    </source>
</reference>
<organism evidence="4 5">
    <name type="scientific">Candidatus Egerieicola pullicola</name>
    <dbReference type="NCBI Taxonomy" id="2840775"/>
    <lineage>
        <taxon>Bacteria</taxon>
        <taxon>Bacillati</taxon>
        <taxon>Bacillota</taxon>
        <taxon>Clostridia</taxon>
        <taxon>Eubacteriales</taxon>
        <taxon>Oscillospiraceae</taxon>
        <taxon>Oscillospiraceae incertae sedis</taxon>
        <taxon>Candidatus Egerieicola</taxon>
    </lineage>
</organism>
<dbReference type="EMBL" id="DVGY01000113">
    <property type="protein sequence ID" value="HIR41190.1"/>
    <property type="molecule type" value="Genomic_DNA"/>
</dbReference>
<proteinExistence type="predicted"/>
<protein>
    <submittedName>
        <fullName evidence="4">Zinc ribbon domain-containing protein</fullName>
    </submittedName>
</protein>
<evidence type="ECO:0000256" key="2">
    <source>
        <dbReference type="SAM" id="Phobius"/>
    </source>
</evidence>
<keyword evidence="2" id="KW-0812">Transmembrane</keyword>
<feature type="transmembrane region" description="Helical" evidence="2">
    <location>
        <begin position="82"/>
        <end position="101"/>
    </location>
</feature>
<keyword evidence="2" id="KW-1133">Transmembrane helix</keyword>
<dbReference type="AlphaFoldDB" id="A0A9D1DE34"/>
<reference evidence="4" key="1">
    <citation type="submission" date="2020-10" db="EMBL/GenBank/DDBJ databases">
        <authorList>
            <person name="Gilroy R."/>
        </authorList>
    </citation>
    <scope>NUCLEOTIDE SEQUENCE</scope>
    <source>
        <strain evidence="4">CHK184-25365</strain>
    </source>
</reference>
<evidence type="ECO:0000256" key="1">
    <source>
        <dbReference type="SAM" id="MobiDB-lite"/>
    </source>
</evidence>
<name>A0A9D1DE34_9FIRM</name>
<dbReference type="Pfam" id="PF13240">
    <property type="entry name" value="Zn_Ribbon_1"/>
    <property type="match status" value="1"/>
</dbReference>